<evidence type="ECO:0000256" key="7">
    <source>
        <dbReference type="ARBA" id="ARBA00022991"/>
    </source>
</evidence>
<dbReference type="InterPro" id="IPR027430">
    <property type="entry name" value="Retinal_BS"/>
</dbReference>
<dbReference type="EMBL" id="JAACNH010000003">
    <property type="protein sequence ID" value="KAG8447119.1"/>
    <property type="molecule type" value="Genomic_DNA"/>
</dbReference>
<dbReference type="GO" id="GO:0007602">
    <property type="term" value="P:phototransduction"/>
    <property type="evidence" value="ECO:0007669"/>
    <property type="project" value="UniProtKB-KW"/>
</dbReference>
<dbReference type="AlphaFoldDB" id="A0A8T2JPJ4"/>
<dbReference type="Gene3D" id="1.20.1070.10">
    <property type="entry name" value="Rhodopsin 7-helix transmembrane proteins"/>
    <property type="match status" value="1"/>
</dbReference>
<dbReference type="InterPro" id="IPR017452">
    <property type="entry name" value="GPCR_Rhodpsn_7TM"/>
</dbReference>
<evidence type="ECO:0000256" key="5">
    <source>
        <dbReference type="ARBA" id="ARBA00022925"/>
    </source>
</evidence>
<evidence type="ECO:0000256" key="4">
    <source>
        <dbReference type="ARBA" id="ARBA00022692"/>
    </source>
</evidence>
<feature type="transmembrane region" description="Helical" evidence="14">
    <location>
        <begin position="137"/>
        <end position="155"/>
    </location>
</feature>
<accession>A0A8T2JPJ4</accession>
<feature type="transmembrane region" description="Helical" evidence="14">
    <location>
        <begin position="20"/>
        <end position="45"/>
    </location>
</feature>
<sequence>MGNKSDTSEFYSSLSETEDIVLGVVYSIFGLLSLSGNSMLLLVAYRRRSILKPAESFIVNLSISDLGMTGTLFPLAIPSLFAHRWMFSHVTCKYYAFCGVLFGLCSLTNLTVLSAVCCLKVCYPAYGNKFSSSHSRILLLCIWAYAIVFATAPLAEWGKYGPEPYGTACCIDWVASHQEIKAMSYTVSLFVFCYFIPCTIILISYSLIFVTVKGARKAVQQHLSSQAKGSSVHSLIMKLSIAVCIGFLLAWTPYAIMAMWAAFGEPSKIPSLVFALAAAFAKSSTLYNPMVYLLLKPNFLNVLTKDFSLFQTTCAVVCGWCRAPVNRTPCPLKDLNNSSKLPSNFKETRTSCRACTDTFECYRNYPRCCTLGHVDATKRVVRGPTCSAVSRPPVHLIVSSSRTKSGVETVEVSAGALTTDLIKDFI</sequence>
<keyword evidence="10" id="KW-1015">Disulfide bond</keyword>
<name>A0A8T2JPJ4_9PIPI</name>
<dbReference type="GO" id="GO:0016020">
    <property type="term" value="C:membrane"/>
    <property type="evidence" value="ECO:0007669"/>
    <property type="project" value="UniProtKB-SubCell"/>
</dbReference>
<dbReference type="Pfam" id="PF00001">
    <property type="entry name" value="7tm_1"/>
    <property type="match status" value="1"/>
</dbReference>
<evidence type="ECO:0000256" key="8">
    <source>
        <dbReference type="ARBA" id="ARBA00023040"/>
    </source>
</evidence>
<evidence type="ECO:0000256" key="12">
    <source>
        <dbReference type="ARBA" id="ARBA00023180"/>
    </source>
</evidence>
<keyword evidence="6 14" id="KW-1133">Transmembrane helix</keyword>
<keyword evidence="8" id="KW-0297">G-protein coupled receptor</keyword>
<dbReference type="PROSITE" id="PS00238">
    <property type="entry name" value="OPSIN"/>
    <property type="match status" value="1"/>
</dbReference>
<evidence type="ECO:0000256" key="10">
    <source>
        <dbReference type="ARBA" id="ARBA00023157"/>
    </source>
</evidence>
<evidence type="ECO:0000256" key="1">
    <source>
        <dbReference type="ARBA" id="ARBA00004141"/>
    </source>
</evidence>
<feature type="transmembrane region" description="Helical" evidence="14">
    <location>
        <begin position="57"/>
        <end position="82"/>
    </location>
</feature>
<keyword evidence="11" id="KW-0675">Receptor</keyword>
<dbReference type="FunFam" id="1.20.1070.10:FF:000219">
    <property type="entry name" value="Opsin 5-like 2"/>
    <property type="match status" value="1"/>
</dbReference>
<keyword evidence="5" id="KW-0681">Retinal protein</keyword>
<feature type="transmembrane region" description="Helical" evidence="14">
    <location>
        <begin position="94"/>
        <end position="116"/>
    </location>
</feature>
<keyword evidence="9 14" id="KW-0472">Membrane</keyword>
<evidence type="ECO:0000256" key="9">
    <source>
        <dbReference type="ARBA" id="ARBA00023136"/>
    </source>
</evidence>
<feature type="transmembrane region" description="Helical" evidence="14">
    <location>
        <begin position="189"/>
        <end position="214"/>
    </location>
</feature>
<comment type="caution">
    <text evidence="16">The sequence shown here is derived from an EMBL/GenBank/DDBJ whole genome shotgun (WGS) entry which is preliminary data.</text>
</comment>
<dbReference type="PROSITE" id="PS50262">
    <property type="entry name" value="G_PROTEIN_RECEP_F1_2"/>
    <property type="match status" value="1"/>
</dbReference>
<dbReference type="GO" id="GO:0007601">
    <property type="term" value="P:visual perception"/>
    <property type="evidence" value="ECO:0007669"/>
    <property type="project" value="InterPro"/>
</dbReference>
<keyword evidence="12" id="KW-0325">Glycoprotein</keyword>
<reference evidence="16" key="1">
    <citation type="thesis" date="2020" institute="ProQuest LLC" country="789 East Eisenhower Parkway, Ann Arbor, MI, USA">
        <title>Comparative Genomics and Chromosome Evolution.</title>
        <authorList>
            <person name="Mudd A.B."/>
        </authorList>
    </citation>
    <scope>NUCLEOTIDE SEQUENCE</scope>
    <source>
        <strain evidence="16">Female2</strain>
        <tissue evidence="16">Blood</tissue>
    </source>
</reference>
<dbReference type="PRINTS" id="PR01244">
    <property type="entry name" value="PEROPSIN"/>
</dbReference>
<evidence type="ECO:0000256" key="13">
    <source>
        <dbReference type="ARBA" id="ARBA00023224"/>
    </source>
</evidence>
<dbReference type="PRINTS" id="PR00237">
    <property type="entry name" value="GPCRRHODOPSN"/>
</dbReference>
<dbReference type="InterPro" id="IPR000276">
    <property type="entry name" value="GPCR_Rhodpsn"/>
</dbReference>
<keyword evidence="7" id="KW-0157">Chromophore</keyword>
<dbReference type="OrthoDB" id="2101615at2759"/>
<evidence type="ECO:0000313" key="16">
    <source>
        <dbReference type="EMBL" id="KAG8447119.1"/>
    </source>
</evidence>
<dbReference type="SUPFAM" id="SSF81321">
    <property type="entry name" value="Family A G protein-coupled receptor-like"/>
    <property type="match status" value="1"/>
</dbReference>
<dbReference type="GO" id="GO:0004930">
    <property type="term" value="F:G protein-coupled receptor activity"/>
    <property type="evidence" value="ECO:0007669"/>
    <property type="project" value="UniProtKB-KW"/>
</dbReference>
<evidence type="ECO:0000256" key="11">
    <source>
        <dbReference type="ARBA" id="ARBA00023170"/>
    </source>
</evidence>
<evidence type="ECO:0000256" key="2">
    <source>
        <dbReference type="ARBA" id="ARBA00022543"/>
    </source>
</evidence>
<feature type="transmembrane region" description="Helical" evidence="14">
    <location>
        <begin position="235"/>
        <end position="263"/>
    </location>
</feature>
<dbReference type="InterPro" id="IPR002962">
    <property type="entry name" value="Peropsin"/>
</dbReference>
<evidence type="ECO:0000256" key="14">
    <source>
        <dbReference type="SAM" id="Phobius"/>
    </source>
</evidence>
<dbReference type="CDD" id="cd15074">
    <property type="entry name" value="7tmA_Opsin5_neuropsin"/>
    <property type="match status" value="1"/>
</dbReference>
<evidence type="ECO:0000259" key="15">
    <source>
        <dbReference type="PROSITE" id="PS50262"/>
    </source>
</evidence>
<feature type="domain" description="G-protein coupled receptors family 1 profile" evidence="15">
    <location>
        <begin position="36"/>
        <end position="292"/>
    </location>
</feature>
<organism evidence="16 17">
    <name type="scientific">Hymenochirus boettgeri</name>
    <name type="common">Congo dwarf clawed frog</name>
    <dbReference type="NCBI Taxonomy" id="247094"/>
    <lineage>
        <taxon>Eukaryota</taxon>
        <taxon>Metazoa</taxon>
        <taxon>Chordata</taxon>
        <taxon>Craniata</taxon>
        <taxon>Vertebrata</taxon>
        <taxon>Euteleostomi</taxon>
        <taxon>Amphibia</taxon>
        <taxon>Batrachia</taxon>
        <taxon>Anura</taxon>
        <taxon>Pipoidea</taxon>
        <taxon>Pipidae</taxon>
        <taxon>Pipinae</taxon>
        <taxon>Hymenochirus</taxon>
    </lineage>
</organism>
<keyword evidence="13" id="KW-0807">Transducer</keyword>
<proteinExistence type="predicted"/>
<dbReference type="Proteomes" id="UP000812440">
    <property type="component" value="Chromosome 8_10"/>
</dbReference>
<keyword evidence="2" id="KW-0600">Photoreceptor protein</keyword>
<comment type="subcellular location">
    <subcellularLocation>
        <location evidence="1">Membrane</location>
        <topology evidence="1">Multi-pass membrane protein</topology>
    </subcellularLocation>
</comment>
<evidence type="ECO:0000256" key="3">
    <source>
        <dbReference type="ARBA" id="ARBA00022606"/>
    </source>
</evidence>
<gene>
    <name evidence="16" type="ORF">GDO86_014538</name>
</gene>
<keyword evidence="17" id="KW-1185">Reference proteome</keyword>
<dbReference type="GO" id="GO:0009881">
    <property type="term" value="F:photoreceptor activity"/>
    <property type="evidence" value="ECO:0007669"/>
    <property type="project" value="UniProtKB-KW"/>
</dbReference>
<keyword evidence="4 14" id="KW-0812">Transmembrane</keyword>
<feature type="transmembrane region" description="Helical" evidence="14">
    <location>
        <begin position="269"/>
        <end position="295"/>
    </location>
</feature>
<dbReference type="PANTHER" id="PTHR24240">
    <property type="entry name" value="OPSIN"/>
    <property type="match status" value="1"/>
</dbReference>
<dbReference type="InterPro" id="IPR050125">
    <property type="entry name" value="GPCR_opsins"/>
</dbReference>
<evidence type="ECO:0000313" key="17">
    <source>
        <dbReference type="Proteomes" id="UP000812440"/>
    </source>
</evidence>
<protein>
    <recommendedName>
        <fullName evidence="15">G-protein coupled receptors family 1 profile domain-containing protein</fullName>
    </recommendedName>
</protein>
<keyword evidence="3" id="KW-0716">Sensory transduction</keyword>
<evidence type="ECO:0000256" key="6">
    <source>
        <dbReference type="ARBA" id="ARBA00022989"/>
    </source>
</evidence>